<dbReference type="GO" id="GO:0008483">
    <property type="term" value="F:transaminase activity"/>
    <property type="evidence" value="ECO:0007669"/>
    <property type="project" value="UniProtKB-KW"/>
</dbReference>
<dbReference type="GO" id="GO:0003700">
    <property type="term" value="F:DNA-binding transcription factor activity"/>
    <property type="evidence" value="ECO:0007669"/>
    <property type="project" value="InterPro"/>
</dbReference>
<dbReference type="GO" id="GO:0003677">
    <property type="term" value="F:DNA binding"/>
    <property type="evidence" value="ECO:0007669"/>
    <property type="project" value="UniProtKB-KW"/>
</dbReference>
<dbReference type="InterPro" id="IPR000524">
    <property type="entry name" value="Tscrpt_reg_HTH_GntR"/>
</dbReference>
<dbReference type="SUPFAM" id="SSF53383">
    <property type="entry name" value="PLP-dependent transferases"/>
    <property type="match status" value="1"/>
</dbReference>
<keyword evidence="3" id="KW-0805">Transcription regulation</keyword>
<dbReference type="Gene3D" id="1.10.10.10">
    <property type="entry name" value="Winged helix-like DNA-binding domain superfamily/Winged helix DNA-binding domain"/>
    <property type="match status" value="1"/>
</dbReference>
<dbReference type="SUPFAM" id="SSF46785">
    <property type="entry name" value="Winged helix' DNA-binding domain"/>
    <property type="match status" value="1"/>
</dbReference>
<evidence type="ECO:0000256" key="5">
    <source>
        <dbReference type="ARBA" id="ARBA00023163"/>
    </source>
</evidence>
<feature type="domain" description="HTH gntR-type" evidence="6">
    <location>
        <begin position="17"/>
        <end position="85"/>
    </location>
</feature>
<protein>
    <submittedName>
        <fullName evidence="7">PLP-dependent aminotransferase family protein</fullName>
    </submittedName>
</protein>
<dbReference type="Proteomes" id="UP000265366">
    <property type="component" value="Unassembled WGS sequence"/>
</dbReference>
<proteinExistence type="inferred from homology"/>
<dbReference type="InterPro" id="IPR036388">
    <property type="entry name" value="WH-like_DNA-bd_sf"/>
</dbReference>
<dbReference type="Pfam" id="PF00155">
    <property type="entry name" value="Aminotran_1_2"/>
    <property type="match status" value="1"/>
</dbReference>
<name>A0A3A1P5E2_9SPHN</name>
<dbReference type="CDD" id="cd07377">
    <property type="entry name" value="WHTH_GntR"/>
    <property type="match status" value="1"/>
</dbReference>
<evidence type="ECO:0000313" key="8">
    <source>
        <dbReference type="Proteomes" id="UP000265366"/>
    </source>
</evidence>
<dbReference type="InterPro" id="IPR036390">
    <property type="entry name" value="WH_DNA-bd_sf"/>
</dbReference>
<dbReference type="PANTHER" id="PTHR46577">
    <property type="entry name" value="HTH-TYPE TRANSCRIPTIONAL REGULATORY PROTEIN GABR"/>
    <property type="match status" value="1"/>
</dbReference>
<keyword evidence="7" id="KW-0032">Aminotransferase</keyword>
<gene>
    <name evidence="7" type="ORF">D2V17_10290</name>
</gene>
<keyword evidence="8" id="KW-1185">Reference proteome</keyword>
<dbReference type="CDD" id="cd00609">
    <property type="entry name" value="AAT_like"/>
    <property type="match status" value="1"/>
</dbReference>
<evidence type="ECO:0000313" key="7">
    <source>
        <dbReference type="EMBL" id="RIV85479.1"/>
    </source>
</evidence>
<dbReference type="AlphaFoldDB" id="A0A3A1P5E2"/>
<dbReference type="PANTHER" id="PTHR46577:SF1">
    <property type="entry name" value="HTH-TYPE TRANSCRIPTIONAL REGULATORY PROTEIN GABR"/>
    <property type="match status" value="1"/>
</dbReference>
<dbReference type="Gene3D" id="3.40.640.10">
    <property type="entry name" value="Type I PLP-dependent aspartate aminotransferase-like (Major domain)"/>
    <property type="match status" value="1"/>
</dbReference>
<dbReference type="RefSeq" id="WP_119592888.1">
    <property type="nucleotide sequence ID" value="NZ_QXFM01000095.1"/>
</dbReference>
<dbReference type="OrthoDB" id="9028214at2"/>
<evidence type="ECO:0000259" key="6">
    <source>
        <dbReference type="PROSITE" id="PS50949"/>
    </source>
</evidence>
<keyword evidence="5" id="KW-0804">Transcription</keyword>
<reference evidence="7 8" key="1">
    <citation type="submission" date="2018-08" db="EMBL/GenBank/DDBJ databases">
        <title>Erythrobacter zhengii sp.nov., a bacterium isolated from deep-sea sediment.</title>
        <authorList>
            <person name="Fang C."/>
            <person name="Wu Y.-H."/>
            <person name="Sun C."/>
            <person name="Wang H."/>
            <person name="Cheng H."/>
            <person name="Meng F.-X."/>
            <person name="Wang C.-S."/>
            <person name="Xu X.-W."/>
        </authorList>
    </citation>
    <scope>NUCLEOTIDE SEQUENCE [LARGE SCALE GENOMIC DNA]</scope>
    <source>
        <strain evidence="7 8">CCTCC AB 2015396</strain>
    </source>
</reference>
<dbReference type="GO" id="GO:0030170">
    <property type="term" value="F:pyridoxal phosphate binding"/>
    <property type="evidence" value="ECO:0007669"/>
    <property type="project" value="InterPro"/>
</dbReference>
<dbReference type="InterPro" id="IPR015424">
    <property type="entry name" value="PyrdxlP-dep_Trfase"/>
</dbReference>
<evidence type="ECO:0000256" key="2">
    <source>
        <dbReference type="ARBA" id="ARBA00022898"/>
    </source>
</evidence>
<keyword evidence="4" id="KW-0238">DNA-binding</keyword>
<dbReference type="Pfam" id="PF00392">
    <property type="entry name" value="GntR"/>
    <property type="match status" value="1"/>
</dbReference>
<evidence type="ECO:0000256" key="1">
    <source>
        <dbReference type="ARBA" id="ARBA00005384"/>
    </source>
</evidence>
<dbReference type="InterPro" id="IPR015421">
    <property type="entry name" value="PyrdxlP-dep_Trfase_major"/>
</dbReference>
<accession>A0A3A1P5E2</accession>
<comment type="caution">
    <text evidence="7">The sequence shown here is derived from an EMBL/GenBank/DDBJ whole genome shotgun (WGS) entry which is preliminary data.</text>
</comment>
<dbReference type="SMART" id="SM00345">
    <property type="entry name" value="HTH_GNTR"/>
    <property type="match status" value="1"/>
</dbReference>
<dbReference type="PROSITE" id="PS50949">
    <property type="entry name" value="HTH_GNTR"/>
    <property type="match status" value="1"/>
</dbReference>
<evidence type="ECO:0000256" key="4">
    <source>
        <dbReference type="ARBA" id="ARBA00023125"/>
    </source>
</evidence>
<comment type="similarity">
    <text evidence="1">In the C-terminal section; belongs to the class-I pyridoxal-phosphate-dependent aminotransferase family.</text>
</comment>
<keyword evidence="2" id="KW-0663">Pyridoxal phosphate</keyword>
<dbReference type="InterPro" id="IPR004839">
    <property type="entry name" value="Aminotransferase_I/II_large"/>
</dbReference>
<evidence type="ECO:0000256" key="3">
    <source>
        <dbReference type="ARBA" id="ARBA00023015"/>
    </source>
</evidence>
<dbReference type="InterPro" id="IPR051446">
    <property type="entry name" value="HTH_trans_reg/aminotransferase"/>
</dbReference>
<keyword evidence="7" id="KW-0808">Transferase</keyword>
<organism evidence="7 8">
    <name type="scientific">Aurantiacibacter xanthus</name>
    <dbReference type="NCBI Taxonomy" id="1784712"/>
    <lineage>
        <taxon>Bacteria</taxon>
        <taxon>Pseudomonadati</taxon>
        <taxon>Pseudomonadota</taxon>
        <taxon>Alphaproteobacteria</taxon>
        <taxon>Sphingomonadales</taxon>
        <taxon>Erythrobacteraceae</taxon>
        <taxon>Aurantiacibacter</taxon>
    </lineage>
</organism>
<dbReference type="EMBL" id="QXFM01000095">
    <property type="protein sequence ID" value="RIV85479.1"/>
    <property type="molecule type" value="Genomic_DNA"/>
</dbReference>
<sequence length="479" mass="52119">MGKGTTLTIEVSPQAREPVFLALARTIVQEIERGRLKPGDPLPGTRALSRSLKLNRNTVDAAYHELAMQGWLVTEPSRGTFVATDLPDMALHRLPTRPVPPASNPALTPERSLLRLSDGSPDVRLVPTTAFAQAFRRALASTAFTSGGGYGDPRGNGKLRDALSSYLRDERGLTAAASEILVTRGSQMALFLAASTVADPGSLIAVERPGYPLAWSAFRAAGADVVGVPVDAGGIDVEALEQIARANGRLRAVYVTPHHQYPTTVTMGVARRLRLLEVARRYGLVVIEDDYDNEYRFDGRPILPLAARADSDLPIIYIGSLSKLLAPGIRLGYAVASPQILTQMADRREALDRQGDLPLEYALADLIEEGTIKRHARKARRVYHARRDLMAELLRERLSDHVEFALPAGGLAIWLRIADGLSAETWAANAAKLGLSVMPGIQFDLETVKPAEAFRLGFASLDDKELTRAIDLFTRAMPR</sequence>